<organism evidence="2 3">
    <name type="scientific">Stenotrophomonas maltophilia</name>
    <name type="common">Pseudomonas maltophilia</name>
    <name type="synonym">Xanthomonas maltophilia</name>
    <dbReference type="NCBI Taxonomy" id="40324"/>
    <lineage>
        <taxon>Bacteria</taxon>
        <taxon>Pseudomonadati</taxon>
        <taxon>Pseudomonadota</taxon>
        <taxon>Gammaproteobacteria</taxon>
        <taxon>Lysobacterales</taxon>
        <taxon>Lysobacteraceae</taxon>
        <taxon>Stenotrophomonas</taxon>
        <taxon>Stenotrophomonas maltophilia group</taxon>
    </lineage>
</organism>
<feature type="chain" id="PRO_5012512587" description="DUF3108 domain-containing protein" evidence="1">
    <location>
        <begin position="24"/>
        <end position="214"/>
    </location>
</feature>
<keyword evidence="1" id="KW-0732">Signal</keyword>
<proteinExistence type="predicted"/>
<evidence type="ECO:0000313" key="3">
    <source>
        <dbReference type="Proteomes" id="UP000198157"/>
    </source>
</evidence>
<name>A0A246HJV1_STEMA</name>
<evidence type="ECO:0008006" key="4">
    <source>
        <dbReference type="Google" id="ProtNLM"/>
    </source>
</evidence>
<protein>
    <recommendedName>
        <fullName evidence="4">DUF3108 domain-containing protein</fullName>
    </recommendedName>
</protein>
<evidence type="ECO:0000313" key="2">
    <source>
        <dbReference type="EMBL" id="OWQ51329.1"/>
    </source>
</evidence>
<dbReference type="Proteomes" id="UP000198157">
    <property type="component" value="Unassembled WGS sequence"/>
</dbReference>
<feature type="signal peptide" evidence="1">
    <location>
        <begin position="1"/>
        <end position="23"/>
    </location>
</feature>
<dbReference type="EMBL" id="NIVS01000042">
    <property type="protein sequence ID" value="OWQ51329.1"/>
    <property type="molecule type" value="Genomic_DNA"/>
</dbReference>
<accession>A0A246HJV1</accession>
<dbReference type="OrthoDB" id="6711144at2"/>
<gene>
    <name evidence="2" type="ORF">CEE60_14880</name>
</gene>
<comment type="caution">
    <text evidence="2">The sequence shown here is derived from an EMBL/GenBank/DDBJ whole genome shotgun (WGS) entry which is preliminary data.</text>
</comment>
<dbReference type="AlphaFoldDB" id="A0A246HJV1"/>
<evidence type="ECO:0000256" key="1">
    <source>
        <dbReference type="SAM" id="SignalP"/>
    </source>
</evidence>
<reference evidence="2 3" key="1">
    <citation type="submission" date="2017-06" db="EMBL/GenBank/DDBJ databases">
        <authorList>
            <person name="Kim H.J."/>
            <person name="Triplett B.A."/>
        </authorList>
    </citation>
    <scope>NUCLEOTIDE SEQUENCE [LARGE SCALE GENOMIC DNA]</scope>
    <source>
        <strain evidence="2 3">13146</strain>
    </source>
</reference>
<sequence length="214" mass="23360">MSSLLLRSSLALGLVSFALPALAASDFASCFTLTPGMSWSNSDETLTIEKATFAGQNAIKVSSAGGGVGTASYYDASGRQLLGQERLGISAWGGDASKPVMTDIFKPAPTFPQSAKPGDRFEVNGKGERTNHVEETVEPIDYDGFSDYTFVGFEDLETEVGYQPRTFKDTCHVTATFEDNRIEAWYAAGFGRIKFERYLANELLMRDEIESIEE</sequence>